<dbReference type="GO" id="GO:0005737">
    <property type="term" value="C:cytoplasm"/>
    <property type="evidence" value="ECO:0007669"/>
    <property type="project" value="TreeGrafter"/>
</dbReference>
<organism evidence="12 13">
    <name type="scientific">Caenorhabditis japonica</name>
    <dbReference type="NCBI Taxonomy" id="281687"/>
    <lineage>
        <taxon>Eukaryota</taxon>
        <taxon>Metazoa</taxon>
        <taxon>Ecdysozoa</taxon>
        <taxon>Nematoda</taxon>
        <taxon>Chromadorea</taxon>
        <taxon>Rhabditida</taxon>
        <taxon>Rhabditina</taxon>
        <taxon>Rhabditomorpha</taxon>
        <taxon>Rhabditoidea</taxon>
        <taxon>Rhabditidae</taxon>
        <taxon>Peloderinae</taxon>
        <taxon>Caenorhabditis</taxon>
    </lineage>
</organism>
<comment type="cofactor">
    <cofactor evidence="2">
        <name>Mg(2+)</name>
        <dbReference type="ChEBI" id="CHEBI:18420"/>
    </cofactor>
</comment>
<dbReference type="FunFam" id="2.170.260.10:FF:000002">
    <property type="entry name" value="Putative Endoribonuclease Dicer"/>
    <property type="match status" value="1"/>
</dbReference>
<dbReference type="InterPro" id="IPR048512">
    <property type="entry name" value="Dicer_platform"/>
</dbReference>
<dbReference type="GO" id="GO:0004530">
    <property type="term" value="F:deoxyribonuclease I activity"/>
    <property type="evidence" value="ECO:0007669"/>
    <property type="project" value="TreeGrafter"/>
</dbReference>
<dbReference type="EnsemblMetazoa" id="CJA18313b.1">
    <property type="protein sequence ID" value="CJA18313b.1"/>
    <property type="gene ID" value="WBGene00137516"/>
</dbReference>
<dbReference type="GO" id="GO:0031054">
    <property type="term" value="P:pre-miRNA processing"/>
    <property type="evidence" value="ECO:0007669"/>
    <property type="project" value="TreeGrafter"/>
</dbReference>
<keyword evidence="5" id="KW-0547">Nucleotide-binding</keyword>
<dbReference type="SUPFAM" id="SSF69065">
    <property type="entry name" value="RNase III domain-like"/>
    <property type="match status" value="1"/>
</dbReference>
<evidence type="ECO:0000259" key="11">
    <source>
        <dbReference type="PROSITE" id="PS50821"/>
    </source>
</evidence>
<dbReference type="GO" id="GO:0030422">
    <property type="term" value="P:siRNA processing"/>
    <property type="evidence" value="ECO:0007669"/>
    <property type="project" value="TreeGrafter"/>
</dbReference>
<evidence type="ECO:0000313" key="13">
    <source>
        <dbReference type="Proteomes" id="UP000005237"/>
    </source>
</evidence>
<sequence length="1046" mass="118282">MPYAFGAGLEFDGSWRVPRTLMQMRSTACLRLQIDEEPDEYAPGMSAKVGSSKRKQLYDKKIARALNESLVESGKECFIYILDLERVREPEQVTNPKRRKFQDPIEYEYCFGFLSAKEIPKVPPFPVYLRQGDMRVRVIKATQTFSATNEQLQEIASFHDYLFTQVLQMCKTENLVFEVSAQTPLNTLIIPLNKSKDGQYSLNMKYVSEVVANMQKMPRVPDDATRRNFKFRPEDYKDAIVMPWYRNIEQPVFCYVAEILTNMRPTSAFPDSHFETFNEYFIKKYNLEIYDQDQSLLDVDYTSSRLNLLLPRLPPHQQRRVRSLSNSSNTSTKAATSSESKDSDVGQTSHSSQRQILVPELMDIHPISATLWNVIAALPSVFYRLNQLLLTDELRETILVKAFGRERDAAQLDPNFEWSPLAYASIYEEKQSIIVKKIQQLRELNKKSVEEQEVKKKVVAPEDDGSFAIGVWDPQEAIRSGVDITRSEMKNEGAAEDMDTVGLNQGLHDGNISDEDEDGLPFVMHDYTARLTSQRQGAGEVELWPGCDQIVPTGWGDDGIGSIPGETFHDVNEQKLPFEILGGSSIGGLNMQALMADVGRVFGPMGSSSTPNVETTIPENPKNSKASVSSNELAAKEQENLRKIQEEMLAKARERVECMEMSEEREKPKRQEEFVDLEQFTDELSSKSDEEQDEDNISFRPRTMDEEIEELTLGASKKQEMDDITVKSDMCDRETCLVLPVAATDLPSRPFSFAKESKTMHGLMRLLKDNDEENHVSHVDADVGMGVSPCLLLTALTTSNAADGMSLERFETIGDSFLKYAVTDYLYHTLLDQHEGKLSFARSKEVSNCNLYRLGKKLGIPQLIVANKFDAHDSWLPPCYIPTSTFKAPNTEDAEERDNEMERILNGQQIEVKEEQKTGWDIGGDNLKSTADGIETINFPKQTRQIPDDISPLPYNLLTQQNISDKAIADAMEALIGVHLLTLGPNPTLKVMSWMGLKVLEKDAKTDTPPPLLRFIDSPINPNASVNALNNLWQQFQFAQLEEKIG</sequence>
<comment type="cofactor">
    <cofactor evidence="1">
        <name>Mn(2+)</name>
        <dbReference type="ChEBI" id="CHEBI:29035"/>
    </cofactor>
</comment>
<feature type="region of interest" description="Disordered" evidence="9">
    <location>
        <begin position="606"/>
        <end position="633"/>
    </location>
</feature>
<dbReference type="InterPro" id="IPR003100">
    <property type="entry name" value="PAZ_dom"/>
</dbReference>
<evidence type="ECO:0000259" key="10">
    <source>
        <dbReference type="PROSITE" id="PS50142"/>
    </source>
</evidence>
<dbReference type="FunFam" id="1.10.1520.10:FF:000023">
    <property type="entry name" value="Endoribonuclease dcr-1"/>
    <property type="match status" value="1"/>
</dbReference>
<keyword evidence="4" id="KW-0677">Repeat</keyword>
<name>A0A8R1E4D4_CAEJA</name>
<evidence type="ECO:0000256" key="6">
    <source>
        <dbReference type="ARBA" id="ARBA00022759"/>
    </source>
</evidence>
<proteinExistence type="predicted"/>
<reference evidence="13" key="1">
    <citation type="submission" date="2010-08" db="EMBL/GenBank/DDBJ databases">
        <authorList>
            <consortium name="Caenorhabditis japonica Sequencing Consortium"/>
            <person name="Wilson R.K."/>
        </authorList>
    </citation>
    <scope>NUCLEOTIDE SEQUENCE [LARGE SCALE GENOMIC DNA]</scope>
    <source>
        <strain evidence="13">DF5081</strain>
    </source>
</reference>
<feature type="compositionally biased region" description="Low complexity" evidence="9">
    <location>
        <begin position="323"/>
        <end position="338"/>
    </location>
</feature>
<keyword evidence="7" id="KW-0378">Hydrolase</keyword>
<dbReference type="AlphaFoldDB" id="A0A8R1E4D4"/>
<evidence type="ECO:0000256" key="9">
    <source>
        <dbReference type="SAM" id="MobiDB-lite"/>
    </source>
</evidence>
<dbReference type="PROSITE" id="PS50821">
    <property type="entry name" value="PAZ"/>
    <property type="match status" value="1"/>
</dbReference>
<evidence type="ECO:0000256" key="7">
    <source>
        <dbReference type="ARBA" id="ARBA00022801"/>
    </source>
</evidence>
<dbReference type="GO" id="GO:0006309">
    <property type="term" value="P:apoptotic DNA fragmentation"/>
    <property type="evidence" value="ECO:0007669"/>
    <property type="project" value="TreeGrafter"/>
</dbReference>
<evidence type="ECO:0000256" key="8">
    <source>
        <dbReference type="ARBA" id="ARBA00023211"/>
    </source>
</evidence>
<dbReference type="Pfam" id="PF00636">
    <property type="entry name" value="Ribonuclease_3"/>
    <property type="match status" value="1"/>
</dbReference>
<dbReference type="PANTHER" id="PTHR14950">
    <property type="entry name" value="DICER-RELATED"/>
    <property type="match status" value="1"/>
</dbReference>
<protein>
    <submittedName>
        <fullName evidence="12">Uncharacterized protein</fullName>
    </submittedName>
</protein>
<dbReference type="SMART" id="SM00535">
    <property type="entry name" value="RIBOc"/>
    <property type="match status" value="1"/>
</dbReference>
<evidence type="ECO:0000256" key="3">
    <source>
        <dbReference type="ARBA" id="ARBA00022722"/>
    </source>
</evidence>
<dbReference type="SMART" id="SM00949">
    <property type="entry name" value="PAZ"/>
    <property type="match status" value="1"/>
</dbReference>
<dbReference type="GO" id="GO:0000166">
    <property type="term" value="F:nucleotide binding"/>
    <property type="evidence" value="ECO:0007669"/>
    <property type="project" value="UniProtKB-KW"/>
</dbReference>
<feature type="domain" description="PAZ" evidence="11">
    <location>
        <begin position="206"/>
        <end position="366"/>
    </location>
</feature>
<evidence type="ECO:0000256" key="4">
    <source>
        <dbReference type="ARBA" id="ARBA00022737"/>
    </source>
</evidence>
<evidence type="ECO:0000256" key="1">
    <source>
        <dbReference type="ARBA" id="ARBA00001936"/>
    </source>
</evidence>
<dbReference type="Pfam" id="PF20931">
    <property type="entry name" value="Dicer_platform"/>
    <property type="match status" value="1"/>
</dbReference>
<keyword evidence="6" id="KW-0255">Endonuclease</keyword>
<accession>A0A8R1E4D4</accession>
<dbReference type="Pfam" id="PF02170">
    <property type="entry name" value="PAZ"/>
    <property type="match status" value="1"/>
</dbReference>
<dbReference type="PANTHER" id="PTHR14950:SF37">
    <property type="entry name" value="ENDORIBONUCLEASE DICER"/>
    <property type="match status" value="1"/>
</dbReference>
<dbReference type="Gene3D" id="2.170.260.10">
    <property type="entry name" value="paz domain"/>
    <property type="match status" value="1"/>
</dbReference>
<dbReference type="SUPFAM" id="SSF101690">
    <property type="entry name" value="PAZ domain"/>
    <property type="match status" value="1"/>
</dbReference>
<evidence type="ECO:0000256" key="2">
    <source>
        <dbReference type="ARBA" id="ARBA00001946"/>
    </source>
</evidence>
<dbReference type="GO" id="GO:0070578">
    <property type="term" value="C:RISC-loading complex"/>
    <property type="evidence" value="ECO:0007669"/>
    <property type="project" value="TreeGrafter"/>
</dbReference>
<feature type="compositionally biased region" description="Polar residues" evidence="9">
    <location>
        <begin position="606"/>
        <end position="632"/>
    </location>
</feature>
<keyword evidence="8" id="KW-0464">Manganese</keyword>
<keyword evidence="3" id="KW-0540">Nuclease</keyword>
<dbReference type="InterPro" id="IPR000999">
    <property type="entry name" value="RNase_III_dom"/>
</dbReference>
<dbReference type="GO" id="GO:0004525">
    <property type="term" value="F:ribonuclease III activity"/>
    <property type="evidence" value="ECO:0007669"/>
    <property type="project" value="InterPro"/>
</dbReference>
<reference evidence="12" key="2">
    <citation type="submission" date="2022-06" db="UniProtKB">
        <authorList>
            <consortium name="EnsemblMetazoa"/>
        </authorList>
    </citation>
    <scope>IDENTIFICATION</scope>
    <source>
        <strain evidence="12">DF5081</strain>
    </source>
</reference>
<dbReference type="GO" id="GO:0003723">
    <property type="term" value="F:RNA binding"/>
    <property type="evidence" value="ECO:0007669"/>
    <property type="project" value="InterPro"/>
</dbReference>
<feature type="domain" description="RNase III" evidence="10">
    <location>
        <begin position="776"/>
        <end position="984"/>
    </location>
</feature>
<dbReference type="InterPro" id="IPR036085">
    <property type="entry name" value="PAZ_dom_sf"/>
</dbReference>
<dbReference type="Proteomes" id="UP000005237">
    <property type="component" value="Unassembled WGS sequence"/>
</dbReference>
<dbReference type="CDD" id="cd00593">
    <property type="entry name" value="RIBOc"/>
    <property type="match status" value="1"/>
</dbReference>
<dbReference type="PROSITE" id="PS50142">
    <property type="entry name" value="RNASE_3_2"/>
    <property type="match status" value="1"/>
</dbReference>
<dbReference type="Gene3D" id="1.10.1520.10">
    <property type="entry name" value="Ribonuclease III domain"/>
    <property type="match status" value="1"/>
</dbReference>
<evidence type="ECO:0000313" key="12">
    <source>
        <dbReference type="EnsemblMetazoa" id="CJA18313b.1"/>
    </source>
</evidence>
<dbReference type="InterPro" id="IPR036389">
    <property type="entry name" value="RNase_III_sf"/>
</dbReference>
<dbReference type="GO" id="GO:0005634">
    <property type="term" value="C:nucleus"/>
    <property type="evidence" value="ECO:0007669"/>
    <property type="project" value="TreeGrafter"/>
</dbReference>
<evidence type="ECO:0000256" key="5">
    <source>
        <dbReference type="ARBA" id="ARBA00022741"/>
    </source>
</evidence>
<keyword evidence="13" id="KW-1185">Reference proteome</keyword>
<feature type="region of interest" description="Disordered" evidence="9">
    <location>
        <begin position="317"/>
        <end position="350"/>
    </location>
</feature>